<accession>A0A4D5XFJ5</accession>
<feature type="coiled-coil region" evidence="1">
    <location>
        <begin position="7"/>
        <end position="34"/>
    </location>
</feature>
<evidence type="ECO:0000313" key="2">
    <source>
        <dbReference type="EMBL" id="QBK89312.1"/>
    </source>
</evidence>
<reference evidence="2" key="1">
    <citation type="journal article" date="2019" name="MBio">
        <title>Virus Genomes from Deep Sea Sediments Expand the Ocean Megavirome and Support Independent Origins of Viral Gigantism.</title>
        <authorList>
            <person name="Backstrom D."/>
            <person name="Yutin N."/>
            <person name="Jorgensen S.L."/>
            <person name="Dharamshi J."/>
            <person name="Homa F."/>
            <person name="Zaremba-Niedwiedzka K."/>
            <person name="Spang A."/>
            <person name="Wolf Y.I."/>
            <person name="Koonin E.V."/>
            <person name="Ettema T.J."/>
        </authorList>
    </citation>
    <scope>NUCLEOTIDE SEQUENCE</scope>
</reference>
<keyword evidence="1" id="KW-0175">Coiled coil</keyword>
<gene>
    <name evidence="2" type="ORF">LCMiAC02_04070</name>
</gene>
<protein>
    <submittedName>
        <fullName evidence="2">Uncharacterized protein</fullName>
    </submittedName>
</protein>
<dbReference type="EMBL" id="MK500413">
    <property type="protein sequence ID" value="QBK89312.1"/>
    <property type="molecule type" value="Genomic_DNA"/>
</dbReference>
<name>A0A4D5XFJ5_9VIRU</name>
<organism evidence="2">
    <name type="scientific">Mimivirus LCMiAC02</name>
    <dbReference type="NCBI Taxonomy" id="2506609"/>
    <lineage>
        <taxon>Viruses</taxon>
        <taxon>Varidnaviria</taxon>
        <taxon>Bamfordvirae</taxon>
        <taxon>Nucleocytoviricota</taxon>
        <taxon>Megaviricetes</taxon>
        <taxon>Imitervirales</taxon>
        <taxon>Mimiviridae</taxon>
        <taxon>Klosneuvirinae</taxon>
    </lineage>
</organism>
<evidence type="ECO:0000256" key="1">
    <source>
        <dbReference type="SAM" id="Coils"/>
    </source>
</evidence>
<sequence length="665" mass="76347">MGPNQILRQIIQSIRQYLDELQKLQELIEQREVLLIKINPVKSIDTDIPRINNPFFGIYGEGVPDEMNQVIRAGRYLNLILLPVVNGNTIFYGRHSNQISDIPVEINTFPLLMTWIDNNLIPVINENRRIRKLLIAKSPSIMGMHVDDFDQLNRGENSVKHFINTIILPKINKIIAFFADSNGIFTKNIVDTIKNINQSDSKEIIERTITADPNWNLPNLRTGIDNKRNIAIMKERKNIINTLLNTNFKGLDPLKINRAIIKLDKLISGKYLSPEKIENEIGKIKKDLGVLGSEINNVVDTIKYLLKKEAGVEKIGEVFPYRYRLRWVASLKEPTYAHRLKALPYYPLYTQILQIGGILDKIDIDNETVYDWLQIDDNVLDAIGINAWYRTNNTDELGSGLVPLADDPNNPNDTIDWIRENLIPVVNANTIFFGQHTERLNRNDLNAPNNTWAGAKNWINTKLVSMINKNIKMNPLHLLRRPGNNFHRSNAIQTPNRGNLFDNLGTIKNYFNNEFIPWINTCLAFIYNFNGILHKAIMEAININNDQIKNMMNQSIDPNPEKWDKHLNLAVDKKIKDIVNGLKEEALTEIRNNPRIRGIDLVKINKALNKLEKIQESGNITLDTINKNYDTIKTGFGPLSGKISLLVNKLMEVLELNKHELMRYT</sequence>
<proteinExistence type="predicted"/>